<sequence length="134" mass="14555">MKKSSVVLLSFVTGLNLMGPIRFFITDEDSLRYTIERPQKMGGACCCPLEMTLRAAFVSEPAVVLSADYAVHNNAAAGARYIRDVDDADCWPCSRGSEGGLFSLVHEVSSEHLAMHLLPTFTTRSMSTHLATAA</sequence>
<dbReference type="AlphaFoldDB" id="A0A250XRI8"/>
<dbReference type="Proteomes" id="UP000232323">
    <property type="component" value="Unassembled WGS sequence"/>
</dbReference>
<accession>A0A250XRI8</accession>
<evidence type="ECO:0000313" key="1">
    <source>
        <dbReference type="EMBL" id="GAX85559.1"/>
    </source>
</evidence>
<dbReference type="EMBL" id="BEGY01000177">
    <property type="protein sequence ID" value="GAX85559.1"/>
    <property type="molecule type" value="Genomic_DNA"/>
</dbReference>
<protein>
    <submittedName>
        <fullName evidence="1">Uncharacterized protein</fullName>
    </submittedName>
</protein>
<evidence type="ECO:0000313" key="2">
    <source>
        <dbReference type="Proteomes" id="UP000232323"/>
    </source>
</evidence>
<reference evidence="1 2" key="1">
    <citation type="submission" date="2017-08" db="EMBL/GenBank/DDBJ databases">
        <title>Acidophilic green algal genome provides insights into adaptation to an acidic environment.</title>
        <authorList>
            <person name="Hirooka S."/>
            <person name="Hirose Y."/>
            <person name="Kanesaki Y."/>
            <person name="Higuchi S."/>
            <person name="Fujiwara T."/>
            <person name="Onuma R."/>
            <person name="Era A."/>
            <person name="Ohbayashi R."/>
            <person name="Uzuka A."/>
            <person name="Nozaki H."/>
            <person name="Yoshikawa H."/>
            <person name="Miyagishima S.Y."/>
        </authorList>
    </citation>
    <scope>NUCLEOTIDE SEQUENCE [LARGE SCALE GENOMIC DNA]</scope>
    <source>
        <strain evidence="1 2">NIES-2499</strain>
    </source>
</reference>
<gene>
    <name evidence="1" type="ORF">CEUSTIGMA_g12974.t1</name>
</gene>
<keyword evidence="2" id="KW-1185">Reference proteome</keyword>
<proteinExistence type="predicted"/>
<organism evidence="1 2">
    <name type="scientific">Chlamydomonas eustigma</name>
    <dbReference type="NCBI Taxonomy" id="1157962"/>
    <lineage>
        <taxon>Eukaryota</taxon>
        <taxon>Viridiplantae</taxon>
        <taxon>Chlorophyta</taxon>
        <taxon>core chlorophytes</taxon>
        <taxon>Chlorophyceae</taxon>
        <taxon>CS clade</taxon>
        <taxon>Chlamydomonadales</taxon>
        <taxon>Chlamydomonadaceae</taxon>
        <taxon>Chlamydomonas</taxon>
    </lineage>
</organism>
<dbReference type="OrthoDB" id="444338at2759"/>
<name>A0A250XRI8_9CHLO</name>
<comment type="caution">
    <text evidence="1">The sequence shown here is derived from an EMBL/GenBank/DDBJ whole genome shotgun (WGS) entry which is preliminary data.</text>
</comment>